<evidence type="ECO:0000256" key="2">
    <source>
        <dbReference type="ARBA" id="ARBA00022553"/>
    </source>
</evidence>
<dbReference type="PANTHER" id="PTHR45527">
    <property type="entry name" value="NONRIBOSOMAL PEPTIDE SYNTHETASE"/>
    <property type="match status" value="1"/>
</dbReference>
<dbReference type="SMART" id="SM00823">
    <property type="entry name" value="PKS_PP"/>
    <property type="match status" value="1"/>
</dbReference>
<dbReference type="GO" id="GO:0016874">
    <property type="term" value="F:ligase activity"/>
    <property type="evidence" value="ECO:0007669"/>
    <property type="project" value="UniProtKB-KW"/>
</dbReference>
<keyword evidence="4" id="KW-0560">Oxidoreductase</keyword>
<dbReference type="AlphaFoldDB" id="A0A8H4L4B3"/>
<sequence>MTAAQWDAPLRAKVATGWNLHNATLDDSLDFFILFSSVVSMTGNRTQASYATGNSFLNRLAAERRASGRTGVSVAVPAMSGIGVLADNESLLACFDTAGLAAGGEHELESFMEAAVRESHRPDGRSFIGMGLQMFATVDGALQTRPSQNQVFWADFAEFGCLMDHRRELSGCGGPENRHLGEQLRAAEEDEAHRLLLGQFLPCLANVLGYKLEALDPSSSIAAYGLGSLNAVACRYWFFKEVSVDVAVFDILGCRSINELVTRVISKLKDEAGAAKATVSLPEPCQLPENSLRPLSQSQRRLWLLHKFLADKTVYNLLLICHVEGTVQDNLLEQAWQTLFDRHEVLRSRIVDTPDGLQQLPVHGYKFHLDVVECSDVDYATKMELFKSPSSAALFLASHHLAWDRSSVKVVFDEVTTIYQSLADGKAPDASLEPVDFQFVDFQFVDFTHWQNQWLSMDAFKDPLITYWREQLEGIPESVSLLPLVHTDRRPIIKQHVTGTTSLTLDSALGRRIKSFCASHALTPFMLMTAAVAALVGRLTGDRDVVVGITDGDRGHSAFDRLVGFSINMLPIRCRIDPEGDMSILDLLEQFRTSCLQAYEHRALPFDLLLQNLPGLPRRTAHGPVFQIMVNYQMHGSFAPVEFGNDFRFARYDHFNARNETDFTLDVEEAPDASLRCVFEFDTALYRASPMDEFARIYSTFVSQIVDCDDQLEFNAVPLVSADDEALIAAVYLVWVSFCCNKEHNILTHQSIITNANTVA</sequence>
<evidence type="ECO:0000256" key="4">
    <source>
        <dbReference type="ARBA" id="ARBA00023002"/>
    </source>
</evidence>
<feature type="domain" description="Ketoreductase" evidence="5">
    <location>
        <begin position="1"/>
        <end position="85"/>
    </location>
</feature>
<dbReference type="InterPro" id="IPR036736">
    <property type="entry name" value="ACP-like_sf"/>
</dbReference>
<evidence type="ECO:0000256" key="1">
    <source>
        <dbReference type="ARBA" id="ARBA00022450"/>
    </source>
</evidence>
<dbReference type="SMART" id="SM00822">
    <property type="entry name" value="PKS_KR"/>
    <property type="match status" value="1"/>
</dbReference>
<evidence type="ECO:0000256" key="3">
    <source>
        <dbReference type="ARBA" id="ARBA00022598"/>
    </source>
</evidence>
<dbReference type="Pfam" id="PF00668">
    <property type="entry name" value="Condensation"/>
    <property type="match status" value="2"/>
</dbReference>
<evidence type="ECO:0000313" key="8">
    <source>
        <dbReference type="Proteomes" id="UP000554235"/>
    </source>
</evidence>
<dbReference type="InterPro" id="IPR023213">
    <property type="entry name" value="CAT-like_dom_sf"/>
</dbReference>
<gene>
    <name evidence="7" type="ORF">FALBO_12267</name>
</gene>
<keyword evidence="2" id="KW-0597">Phosphoprotein</keyword>
<dbReference type="Pfam" id="PF00550">
    <property type="entry name" value="PP-binding"/>
    <property type="match status" value="1"/>
</dbReference>
<dbReference type="InterPro" id="IPR001242">
    <property type="entry name" value="Condensation_dom"/>
</dbReference>
<dbReference type="SUPFAM" id="SSF51735">
    <property type="entry name" value="NAD(P)-binding Rossmann-fold domains"/>
    <property type="match status" value="1"/>
</dbReference>
<accession>A0A8H4L4B3</accession>
<dbReference type="Proteomes" id="UP000554235">
    <property type="component" value="Unassembled WGS sequence"/>
</dbReference>
<keyword evidence="3" id="KW-0436">Ligase</keyword>
<comment type="caution">
    <text evidence="7">The sequence shown here is derived from an EMBL/GenBank/DDBJ whole genome shotgun (WGS) entry which is preliminary data.</text>
</comment>
<dbReference type="GO" id="GO:0031177">
    <property type="term" value="F:phosphopantetheine binding"/>
    <property type="evidence" value="ECO:0007669"/>
    <property type="project" value="InterPro"/>
</dbReference>
<keyword evidence="8" id="KW-1185">Reference proteome</keyword>
<dbReference type="EMBL" id="JAADYS010001820">
    <property type="protein sequence ID" value="KAF4460944.1"/>
    <property type="molecule type" value="Genomic_DNA"/>
</dbReference>
<reference evidence="7 8" key="1">
    <citation type="submission" date="2020-01" db="EMBL/GenBank/DDBJ databases">
        <title>Identification and distribution of gene clusters putatively required for synthesis of sphingolipid metabolism inhibitors in phylogenetically diverse species of the filamentous fungus Fusarium.</title>
        <authorList>
            <person name="Kim H.-S."/>
            <person name="Busman M."/>
            <person name="Brown D.W."/>
            <person name="Divon H."/>
            <person name="Uhlig S."/>
            <person name="Proctor R.H."/>
        </authorList>
    </citation>
    <scope>NUCLEOTIDE SEQUENCE [LARGE SCALE GENOMIC DNA]</scope>
    <source>
        <strain evidence="7 8">NRRL 20459</strain>
    </source>
</reference>
<organism evidence="7 8">
    <name type="scientific">Fusarium albosuccineum</name>
    <dbReference type="NCBI Taxonomy" id="1237068"/>
    <lineage>
        <taxon>Eukaryota</taxon>
        <taxon>Fungi</taxon>
        <taxon>Dikarya</taxon>
        <taxon>Ascomycota</taxon>
        <taxon>Pezizomycotina</taxon>
        <taxon>Sordariomycetes</taxon>
        <taxon>Hypocreomycetidae</taxon>
        <taxon>Hypocreales</taxon>
        <taxon>Nectriaceae</taxon>
        <taxon>Fusarium</taxon>
        <taxon>Fusarium decemcellulare species complex</taxon>
    </lineage>
</organism>
<evidence type="ECO:0000259" key="6">
    <source>
        <dbReference type="SMART" id="SM00823"/>
    </source>
</evidence>
<dbReference type="SUPFAM" id="SSF47336">
    <property type="entry name" value="ACP-like"/>
    <property type="match status" value="1"/>
</dbReference>
<name>A0A8H4L4B3_9HYPO</name>
<dbReference type="InterPro" id="IPR009081">
    <property type="entry name" value="PP-bd_ACP"/>
</dbReference>
<dbReference type="GO" id="GO:0016491">
    <property type="term" value="F:oxidoreductase activity"/>
    <property type="evidence" value="ECO:0007669"/>
    <property type="project" value="UniProtKB-KW"/>
</dbReference>
<dbReference type="GO" id="GO:0005737">
    <property type="term" value="C:cytoplasm"/>
    <property type="evidence" value="ECO:0007669"/>
    <property type="project" value="TreeGrafter"/>
</dbReference>
<dbReference type="GO" id="GO:0043041">
    <property type="term" value="P:amino acid activation for nonribosomal peptide biosynthetic process"/>
    <property type="evidence" value="ECO:0007669"/>
    <property type="project" value="TreeGrafter"/>
</dbReference>
<proteinExistence type="predicted"/>
<dbReference type="SUPFAM" id="SSF52777">
    <property type="entry name" value="CoA-dependent acyltransferases"/>
    <property type="match status" value="2"/>
</dbReference>
<dbReference type="GO" id="GO:0044550">
    <property type="term" value="P:secondary metabolite biosynthetic process"/>
    <property type="evidence" value="ECO:0007669"/>
    <property type="project" value="TreeGrafter"/>
</dbReference>
<dbReference type="InterPro" id="IPR057326">
    <property type="entry name" value="KR_dom"/>
</dbReference>
<evidence type="ECO:0000313" key="7">
    <source>
        <dbReference type="EMBL" id="KAF4460944.1"/>
    </source>
</evidence>
<dbReference type="Gene3D" id="3.30.559.10">
    <property type="entry name" value="Chloramphenicol acetyltransferase-like domain"/>
    <property type="match status" value="1"/>
</dbReference>
<dbReference type="OrthoDB" id="329835at2759"/>
<dbReference type="Gene3D" id="3.30.559.30">
    <property type="entry name" value="Nonribosomal peptide synthetase, condensation domain"/>
    <property type="match status" value="1"/>
</dbReference>
<dbReference type="InterPro" id="IPR020806">
    <property type="entry name" value="PKS_PP-bd"/>
</dbReference>
<feature type="domain" description="Polyketide synthase-like phosphopantetheine-binding" evidence="6">
    <location>
        <begin position="197"/>
        <end position="268"/>
    </location>
</feature>
<dbReference type="Gene3D" id="3.40.50.720">
    <property type="entry name" value="NAD(P)-binding Rossmann-like Domain"/>
    <property type="match status" value="1"/>
</dbReference>
<protein>
    <submittedName>
        <fullName evidence="7">Polyketide synthase</fullName>
    </submittedName>
</protein>
<dbReference type="Pfam" id="PF08659">
    <property type="entry name" value="KR"/>
    <property type="match status" value="1"/>
</dbReference>
<dbReference type="InterPro" id="IPR036291">
    <property type="entry name" value="NAD(P)-bd_dom_sf"/>
</dbReference>
<dbReference type="InterPro" id="IPR013968">
    <property type="entry name" value="PKS_KR"/>
</dbReference>
<keyword evidence="1" id="KW-0596">Phosphopantetheine</keyword>
<evidence type="ECO:0000259" key="5">
    <source>
        <dbReference type="SMART" id="SM00822"/>
    </source>
</evidence>
<dbReference type="PANTHER" id="PTHR45527:SF1">
    <property type="entry name" value="FATTY ACID SYNTHASE"/>
    <property type="match status" value="1"/>
</dbReference>